<name>A0ABU9EAV4_9BACT</name>
<feature type="transmembrane region" description="Helical" evidence="7">
    <location>
        <begin position="692"/>
        <end position="718"/>
    </location>
</feature>
<dbReference type="PANTHER" id="PTHR30572:SF4">
    <property type="entry name" value="ABC TRANSPORTER PERMEASE YTRF"/>
    <property type="match status" value="1"/>
</dbReference>
<feature type="transmembrane region" description="Helical" evidence="7">
    <location>
        <begin position="332"/>
        <end position="353"/>
    </location>
</feature>
<reference evidence="10 11" key="1">
    <citation type="submission" date="2024-02" db="EMBL/GenBank/DDBJ databases">
        <title>A novel Gemmatimonadota bacterium.</title>
        <authorList>
            <person name="Du Z.-J."/>
            <person name="Ye Y.-Q."/>
        </authorList>
    </citation>
    <scope>NUCLEOTIDE SEQUENCE [LARGE SCALE GENOMIC DNA]</scope>
    <source>
        <strain evidence="10 11">DH-20</strain>
    </source>
</reference>
<dbReference type="PANTHER" id="PTHR30572">
    <property type="entry name" value="MEMBRANE COMPONENT OF TRANSPORTER-RELATED"/>
    <property type="match status" value="1"/>
</dbReference>
<dbReference type="InterPro" id="IPR050250">
    <property type="entry name" value="Macrolide_Exporter_MacB"/>
</dbReference>
<dbReference type="RefSeq" id="WP_405283695.1">
    <property type="nucleotide sequence ID" value="NZ_CP144380.1"/>
</dbReference>
<accession>A0ABU9EAV4</accession>
<keyword evidence="4 7" id="KW-1133">Transmembrane helix</keyword>
<keyword evidence="5 7" id="KW-0472">Membrane</keyword>
<dbReference type="InterPro" id="IPR003838">
    <property type="entry name" value="ABC3_permease_C"/>
</dbReference>
<evidence type="ECO:0000313" key="11">
    <source>
        <dbReference type="Proteomes" id="UP001484239"/>
    </source>
</evidence>
<evidence type="ECO:0000256" key="5">
    <source>
        <dbReference type="ARBA" id="ARBA00023136"/>
    </source>
</evidence>
<keyword evidence="2" id="KW-1003">Cell membrane</keyword>
<proteinExistence type="inferred from homology"/>
<evidence type="ECO:0000259" key="9">
    <source>
        <dbReference type="Pfam" id="PF12704"/>
    </source>
</evidence>
<dbReference type="NCBIfam" id="TIGR03434">
    <property type="entry name" value="ADOP"/>
    <property type="match status" value="1"/>
</dbReference>
<organism evidence="10 11">
    <name type="scientific">Gaopeijia maritima</name>
    <dbReference type="NCBI Taxonomy" id="3119007"/>
    <lineage>
        <taxon>Bacteria</taxon>
        <taxon>Pseudomonadati</taxon>
        <taxon>Gemmatimonadota</taxon>
        <taxon>Longimicrobiia</taxon>
        <taxon>Gaopeijiales</taxon>
        <taxon>Gaopeijiaceae</taxon>
        <taxon>Gaopeijia</taxon>
    </lineage>
</organism>
<keyword evidence="11" id="KW-1185">Reference proteome</keyword>
<feature type="transmembrane region" description="Helical" evidence="7">
    <location>
        <begin position="373"/>
        <end position="394"/>
    </location>
</feature>
<keyword evidence="3 7" id="KW-0812">Transmembrane</keyword>
<feature type="transmembrane region" description="Helical" evidence="7">
    <location>
        <begin position="780"/>
        <end position="802"/>
    </location>
</feature>
<dbReference type="InterPro" id="IPR017800">
    <property type="entry name" value="ADOP"/>
</dbReference>
<comment type="similarity">
    <text evidence="6">Belongs to the ABC-4 integral membrane protein family.</text>
</comment>
<feature type="transmembrane region" description="Helical" evidence="7">
    <location>
        <begin position="21"/>
        <end position="43"/>
    </location>
</feature>
<feature type="transmembrane region" description="Helical" evidence="7">
    <location>
        <begin position="426"/>
        <end position="445"/>
    </location>
</feature>
<comment type="caution">
    <text evidence="10">The sequence shown here is derived from an EMBL/GenBank/DDBJ whole genome shotgun (WGS) entry which is preliminary data.</text>
</comment>
<evidence type="ECO:0000256" key="1">
    <source>
        <dbReference type="ARBA" id="ARBA00004651"/>
    </source>
</evidence>
<dbReference type="EMBL" id="JBBHLI010000007">
    <property type="protein sequence ID" value="MEK9501869.1"/>
    <property type="molecule type" value="Genomic_DNA"/>
</dbReference>
<protein>
    <submittedName>
        <fullName evidence="10">ABC transporter permease</fullName>
    </submittedName>
</protein>
<sequence length="817" mass="86110">MGGFGRDLRVAVRSLLRRPGFTAVAVLTVALGIGANTAVFTLVDGVLLRPLPLPDADELVSLQALGRDGQDELPQSAGLHFVYRDHARTLESVAMFTPSSANLVRDGEPERILGQVATPSFFTTLGVPAARGRTFTEEEGRPGGAEVIVLSDGLWRNSFGADPGVIGTTVDLNGTTREIVGVMPPDFGYPDRQARFWTPLVLDEAQAPVASFFAQGVARMAEGETVAGVQTELADILGRLTDFLPGDPGAEFLLNVQIRPRVLALKDALVGDVSRTLWILLGTVAFVLLIACANVANLLLVRAEGRQRELALRVAVGAGRWQVLRGFTAESVVLAVVGGVLGLAIAALAIRVTAAFIPSDLPRMDEVGLDLRVLGFTALLAAAAALFFSLFPLVRYGTDDLSGQLREGGARGATGGRERHRLRNGLVVTQVALALMLLVGSGLMFRSFLALRSVDPGFATSGVLTARLSVPPGEIEGWQETEAFFSAVQSRLEQRAGVVSVGWGSAVPLVGGGVSFGGISVEDHPRGPDELPIFAAIPRVGEGYLEALGVELVEGRLFQAGDGADGTRSAMVSRNFAEEWWPDSSPIGRGVSFGGPDADWYRIVGVVDDVRQYGLDQAAPQMVYFPMIVSQGEELATVRNRDIIVRVQGDPLAFVPVLREEIRAVNGRIPIANPRTMDEVFATSTARTSFTMGMLGVASGIALLLGLVGIYGVISYVVSQRTREIGVRMALGASAPSVRGMVLRQGLLLAGVGVAVGLLAAAAMSRVMESVLFGVSAMDPVTYLGVAAALVVVAAAASWIPALRAAGVDPSRALRAE</sequence>
<evidence type="ECO:0000256" key="7">
    <source>
        <dbReference type="SAM" id="Phobius"/>
    </source>
</evidence>
<evidence type="ECO:0000313" key="10">
    <source>
        <dbReference type="EMBL" id="MEK9501869.1"/>
    </source>
</evidence>
<dbReference type="InterPro" id="IPR025857">
    <property type="entry name" value="MacB_PCD"/>
</dbReference>
<comment type="subcellular location">
    <subcellularLocation>
        <location evidence="1">Cell membrane</location>
        <topology evidence="1">Multi-pass membrane protein</topology>
    </subcellularLocation>
</comment>
<evidence type="ECO:0000256" key="6">
    <source>
        <dbReference type="ARBA" id="ARBA00038076"/>
    </source>
</evidence>
<evidence type="ECO:0000256" key="2">
    <source>
        <dbReference type="ARBA" id="ARBA00022475"/>
    </source>
</evidence>
<dbReference type="Proteomes" id="UP001484239">
    <property type="component" value="Unassembled WGS sequence"/>
</dbReference>
<evidence type="ECO:0000259" key="8">
    <source>
        <dbReference type="Pfam" id="PF02687"/>
    </source>
</evidence>
<feature type="domain" description="ABC3 transporter permease C-terminal" evidence="8">
    <location>
        <begin position="284"/>
        <end position="396"/>
    </location>
</feature>
<dbReference type="Pfam" id="PF02687">
    <property type="entry name" value="FtsX"/>
    <property type="match status" value="2"/>
</dbReference>
<feature type="domain" description="ABC3 transporter permease C-terminal" evidence="8">
    <location>
        <begin position="697"/>
        <end position="809"/>
    </location>
</feature>
<feature type="domain" description="MacB-like periplasmic core" evidence="9">
    <location>
        <begin position="505"/>
        <end position="648"/>
    </location>
</feature>
<evidence type="ECO:0000256" key="4">
    <source>
        <dbReference type="ARBA" id="ARBA00022989"/>
    </source>
</evidence>
<feature type="transmembrane region" description="Helical" evidence="7">
    <location>
        <begin position="747"/>
        <end position="768"/>
    </location>
</feature>
<feature type="transmembrane region" description="Helical" evidence="7">
    <location>
        <begin position="277"/>
        <end position="300"/>
    </location>
</feature>
<dbReference type="Pfam" id="PF12704">
    <property type="entry name" value="MacB_PCD"/>
    <property type="match status" value="2"/>
</dbReference>
<evidence type="ECO:0000256" key="3">
    <source>
        <dbReference type="ARBA" id="ARBA00022692"/>
    </source>
</evidence>
<gene>
    <name evidence="10" type="ORF">WI372_12830</name>
</gene>
<feature type="domain" description="MacB-like periplasmic core" evidence="9">
    <location>
        <begin position="22"/>
        <end position="235"/>
    </location>
</feature>